<evidence type="ECO:0000259" key="7">
    <source>
        <dbReference type="Pfam" id="PF21981"/>
    </source>
</evidence>
<dbReference type="InterPro" id="IPR053926">
    <property type="entry name" value="RecX_HTH_1st"/>
</dbReference>
<dbReference type="GO" id="GO:0006282">
    <property type="term" value="P:regulation of DNA repair"/>
    <property type="evidence" value="ECO:0007669"/>
    <property type="project" value="UniProtKB-UniRule"/>
</dbReference>
<evidence type="ECO:0000256" key="5">
    <source>
        <dbReference type="HAMAP-Rule" id="MF_01114"/>
    </source>
</evidence>
<evidence type="ECO:0000313" key="9">
    <source>
        <dbReference type="EMBL" id="TMI72231.1"/>
    </source>
</evidence>
<organism evidence="9 10">
    <name type="scientific">Candidatus Segetimicrobium genomatis</name>
    <dbReference type="NCBI Taxonomy" id="2569760"/>
    <lineage>
        <taxon>Bacteria</taxon>
        <taxon>Bacillati</taxon>
        <taxon>Candidatus Sysuimicrobiota</taxon>
        <taxon>Candidatus Sysuimicrobiia</taxon>
        <taxon>Candidatus Sysuimicrobiales</taxon>
        <taxon>Candidatus Segetimicrobiaceae</taxon>
        <taxon>Candidatus Segetimicrobium</taxon>
    </lineage>
</organism>
<feature type="domain" description="RecX first three-helical" evidence="8">
    <location>
        <begin position="63"/>
        <end position="95"/>
    </location>
</feature>
<dbReference type="Pfam" id="PF21982">
    <property type="entry name" value="RecX_HTH1"/>
    <property type="match status" value="1"/>
</dbReference>
<evidence type="ECO:0000259" key="8">
    <source>
        <dbReference type="Pfam" id="PF21982"/>
    </source>
</evidence>
<comment type="subcellular location">
    <subcellularLocation>
        <location evidence="1 5">Cytoplasm</location>
    </subcellularLocation>
</comment>
<gene>
    <name evidence="5" type="primary">recX</name>
    <name evidence="9" type="ORF">E6H05_11445</name>
</gene>
<dbReference type="InterPro" id="IPR036388">
    <property type="entry name" value="WH-like_DNA-bd_sf"/>
</dbReference>
<dbReference type="PANTHER" id="PTHR33602">
    <property type="entry name" value="REGULATORY PROTEIN RECX FAMILY PROTEIN"/>
    <property type="match status" value="1"/>
</dbReference>
<dbReference type="Gene3D" id="1.10.10.10">
    <property type="entry name" value="Winged helix-like DNA-binding domain superfamily/Winged helix DNA-binding domain"/>
    <property type="match status" value="3"/>
</dbReference>
<dbReference type="HAMAP" id="MF_01114">
    <property type="entry name" value="RecX"/>
    <property type="match status" value="1"/>
</dbReference>
<dbReference type="PANTHER" id="PTHR33602:SF1">
    <property type="entry name" value="REGULATORY PROTEIN RECX FAMILY PROTEIN"/>
    <property type="match status" value="1"/>
</dbReference>
<evidence type="ECO:0000259" key="6">
    <source>
        <dbReference type="Pfam" id="PF02631"/>
    </source>
</evidence>
<dbReference type="EMBL" id="VBAP01000091">
    <property type="protein sequence ID" value="TMI72231.1"/>
    <property type="molecule type" value="Genomic_DNA"/>
</dbReference>
<dbReference type="Pfam" id="PF21981">
    <property type="entry name" value="RecX_HTH3"/>
    <property type="match status" value="1"/>
</dbReference>
<accession>A0A537ILM7</accession>
<comment type="similarity">
    <text evidence="2 5">Belongs to the RecX family.</text>
</comment>
<evidence type="ECO:0000256" key="3">
    <source>
        <dbReference type="ARBA" id="ARBA00018111"/>
    </source>
</evidence>
<dbReference type="InterPro" id="IPR053925">
    <property type="entry name" value="RecX_HTH_3rd"/>
</dbReference>
<name>A0A537ILM7_9BACT</name>
<feature type="domain" description="RecX second three-helical" evidence="6">
    <location>
        <begin position="107"/>
        <end position="144"/>
    </location>
</feature>
<comment type="function">
    <text evidence="5">Modulates RecA activity.</text>
</comment>
<dbReference type="AlphaFoldDB" id="A0A537ILM7"/>
<evidence type="ECO:0000256" key="4">
    <source>
        <dbReference type="ARBA" id="ARBA00022490"/>
    </source>
</evidence>
<protein>
    <recommendedName>
        <fullName evidence="3 5">Regulatory protein RecX</fullName>
    </recommendedName>
</protein>
<sequence>MRVVRVGPPQGRLGHQRVVLDNGTTVRLRPQDIAALALRSDADLDAAALPQLRARAERTLAEELAHRLLTVRLRSRKELTDRLRRRGISAEIVAALTADLERHGLLDDARFADAWVRTRLALSPSGRVRLRYELAQKGVAREVIIRTLGETLSDQDEGALARDVARARLRRYRGLPKQILYRRLAGVLTRRGFDTGVIVRVLHDLLGSLPQVRD</sequence>
<dbReference type="InterPro" id="IPR053924">
    <property type="entry name" value="RecX_HTH_2nd"/>
</dbReference>
<reference evidence="9 10" key="1">
    <citation type="journal article" date="2019" name="Nat. Microbiol.">
        <title>Mediterranean grassland soil C-N compound turnover is dependent on rainfall and depth, and is mediated by genomically divergent microorganisms.</title>
        <authorList>
            <person name="Diamond S."/>
            <person name="Andeer P.F."/>
            <person name="Li Z."/>
            <person name="Crits-Christoph A."/>
            <person name="Burstein D."/>
            <person name="Anantharaman K."/>
            <person name="Lane K.R."/>
            <person name="Thomas B.C."/>
            <person name="Pan C."/>
            <person name="Northen T.R."/>
            <person name="Banfield J.F."/>
        </authorList>
    </citation>
    <scope>NUCLEOTIDE SEQUENCE [LARGE SCALE GENOMIC DNA]</scope>
    <source>
        <strain evidence="9">NP_8</strain>
    </source>
</reference>
<dbReference type="Pfam" id="PF02631">
    <property type="entry name" value="RecX_HTH2"/>
    <property type="match status" value="1"/>
</dbReference>
<dbReference type="Proteomes" id="UP000318834">
    <property type="component" value="Unassembled WGS sequence"/>
</dbReference>
<feature type="domain" description="RecX third three-helical" evidence="7">
    <location>
        <begin position="158"/>
        <end position="202"/>
    </location>
</feature>
<keyword evidence="4 5" id="KW-0963">Cytoplasm</keyword>
<proteinExistence type="inferred from homology"/>
<dbReference type="GO" id="GO:0005737">
    <property type="term" value="C:cytoplasm"/>
    <property type="evidence" value="ECO:0007669"/>
    <property type="project" value="UniProtKB-SubCell"/>
</dbReference>
<comment type="caution">
    <text evidence="9">The sequence shown here is derived from an EMBL/GenBank/DDBJ whole genome shotgun (WGS) entry which is preliminary data.</text>
</comment>
<evidence type="ECO:0000256" key="2">
    <source>
        <dbReference type="ARBA" id="ARBA00009695"/>
    </source>
</evidence>
<evidence type="ECO:0000256" key="1">
    <source>
        <dbReference type="ARBA" id="ARBA00004496"/>
    </source>
</evidence>
<evidence type="ECO:0000313" key="10">
    <source>
        <dbReference type="Proteomes" id="UP000318834"/>
    </source>
</evidence>
<dbReference type="InterPro" id="IPR003783">
    <property type="entry name" value="Regulatory_RecX"/>
</dbReference>